<keyword evidence="6" id="KW-1185">Reference proteome</keyword>
<reference evidence="4 5" key="1">
    <citation type="submission" date="2018-06" db="EMBL/GenBank/DDBJ databases">
        <authorList>
            <consortium name="Pathogen Informatics"/>
            <person name="Doyle S."/>
        </authorList>
    </citation>
    <scope>NUCLEOTIDE SEQUENCE [LARGE SCALE GENOMIC DNA]</scope>
    <source>
        <strain evidence="4 5">NCTC11997</strain>
    </source>
</reference>
<dbReference type="RefSeq" id="WP_018574450.1">
    <property type="nucleotide sequence ID" value="NZ_CP065725.1"/>
</dbReference>
<keyword evidence="1" id="KW-0732">Signal</keyword>
<feature type="domain" description="PepSY" evidence="2">
    <location>
        <begin position="106"/>
        <end position="162"/>
    </location>
</feature>
<name>A0A378XEY2_9BURK</name>
<proteinExistence type="predicted"/>
<feature type="signal peptide" evidence="1">
    <location>
        <begin position="1"/>
        <end position="25"/>
    </location>
</feature>
<dbReference type="AlphaFoldDB" id="A0A378XEY2"/>
<dbReference type="STRING" id="1122619.GCA_000373745_01266"/>
<dbReference type="OrthoDB" id="7856745at2"/>
<organism evidence="4 5">
    <name type="scientific">Oligella ureolytica</name>
    <dbReference type="NCBI Taxonomy" id="90244"/>
    <lineage>
        <taxon>Bacteria</taxon>
        <taxon>Pseudomonadati</taxon>
        <taxon>Pseudomonadota</taxon>
        <taxon>Betaproteobacteria</taxon>
        <taxon>Burkholderiales</taxon>
        <taxon>Alcaligenaceae</taxon>
        <taxon>Oligella</taxon>
    </lineage>
</organism>
<evidence type="ECO:0000313" key="6">
    <source>
        <dbReference type="Proteomes" id="UP000594903"/>
    </source>
</evidence>
<dbReference type="EMBL" id="UGSB01000001">
    <property type="protein sequence ID" value="SUA54122.1"/>
    <property type="molecule type" value="Genomic_DNA"/>
</dbReference>
<feature type="domain" description="PepSY" evidence="2">
    <location>
        <begin position="35"/>
        <end position="92"/>
    </location>
</feature>
<dbReference type="InterPro" id="IPR025711">
    <property type="entry name" value="PepSY"/>
</dbReference>
<protein>
    <submittedName>
        <fullName evidence="3">PepSY domain-containing protein</fullName>
    </submittedName>
    <submittedName>
        <fullName evidence="4">Peptidase propeptide and YPEB domain</fullName>
    </submittedName>
</protein>
<dbReference type="Pfam" id="PF03413">
    <property type="entry name" value="PepSY"/>
    <property type="match status" value="2"/>
</dbReference>
<evidence type="ECO:0000259" key="2">
    <source>
        <dbReference type="Pfam" id="PF03413"/>
    </source>
</evidence>
<dbReference type="Proteomes" id="UP000254603">
    <property type="component" value="Unassembled WGS sequence"/>
</dbReference>
<sequence length="167" mass="18813">MQMIKNTALAFLAAAMSVTSLVAMAGDWNAMQRSKIDAAQAIVIAKDRVKGQAVELEFDEDDGRGYYEVEIHTSDKEYELRINADSGKVVETDRDRERKGLYDVGISLQQAILAAERETQAKTKSAELKNRGNRDSYYEIETIRKNTQYEVKIDAKDGSILTIKRDD</sequence>
<gene>
    <name evidence="3" type="ORF">I6G29_06735</name>
    <name evidence="4" type="ORF">NCTC11997_01406</name>
</gene>
<evidence type="ECO:0000313" key="3">
    <source>
        <dbReference type="EMBL" id="QPT41215.1"/>
    </source>
</evidence>
<dbReference type="EMBL" id="CP065725">
    <property type="protein sequence ID" value="QPT41215.1"/>
    <property type="molecule type" value="Genomic_DNA"/>
</dbReference>
<evidence type="ECO:0000256" key="1">
    <source>
        <dbReference type="SAM" id="SignalP"/>
    </source>
</evidence>
<reference evidence="3 6" key="2">
    <citation type="submission" date="2020-12" db="EMBL/GenBank/DDBJ databases">
        <title>FDA dAtabase for Regulatory Grade micrObial Sequences (FDA-ARGOS): Supporting development and validation of Infectious Disease Dx tests.</title>
        <authorList>
            <person name="Sproer C."/>
            <person name="Gronow S."/>
            <person name="Severitt S."/>
            <person name="Schroder I."/>
            <person name="Tallon L."/>
            <person name="Sadzewicz L."/>
            <person name="Zhao X."/>
            <person name="Boylan J."/>
            <person name="Ott S."/>
            <person name="Bowen H."/>
            <person name="Vavikolanu K."/>
            <person name="Mehta A."/>
            <person name="Aluvathingal J."/>
            <person name="Nadendla S."/>
            <person name="Lowell S."/>
            <person name="Myers T."/>
            <person name="Yan Y."/>
            <person name="Sichtig H."/>
        </authorList>
    </citation>
    <scope>NUCLEOTIDE SEQUENCE [LARGE SCALE GENOMIC DNA]</scope>
    <source>
        <strain evidence="3 6">FDAARGOS_872</strain>
    </source>
</reference>
<evidence type="ECO:0000313" key="5">
    <source>
        <dbReference type="Proteomes" id="UP000254603"/>
    </source>
</evidence>
<evidence type="ECO:0000313" key="4">
    <source>
        <dbReference type="EMBL" id="SUA54122.1"/>
    </source>
</evidence>
<feature type="chain" id="PRO_5017069381" evidence="1">
    <location>
        <begin position="26"/>
        <end position="167"/>
    </location>
</feature>
<dbReference type="Proteomes" id="UP000594903">
    <property type="component" value="Chromosome"/>
</dbReference>
<accession>A0A378XEY2</accession>
<dbReference type="Gene3D" id="3.10.450.40">
    <property type="match status" value="2"/>
</dbReference>